<dbReference type="EMBL" id="JAJSOF020000037">
    <property type="protein sequence ID" value="KAJ4428445.1"/>
    <property type="molecule type" value="Genomic_DNA"/>
</dbReference>
<keyword evidence="3" id="KW-1185">Reference proteome</keyword>
<accession>A0ABQ8S3W4</accession>
<proteinExistence type="predicted"/>
<evidence type="ECO:0000259" key="1">
    <source>
        <dbReference type="PROSITE" id="PS50878"/>
    </source>
</evidence>
<evidence type="ECO:0000313" key="2">
    <source>
        <dbReference type="EMBL" id="KAJ4428445.1"/>
    </source>
</evidence>
<evidence type="ECO:0000313" key="3">
    <source>
        <dbReference type="Proteomes" id="UP001148838"/>
    </source>
</evidence>
<dbReference type="SUPFAM" id="SSF56672">
    <property type="entry name" value="DNA/RNA polymerases"/>
    <property type="match status" value="1"/>
</dbReference>
<dbReference type="Proteomes" id="UP001148838">
    <property type="component" value="Unassembled WGS sequence"/>
</dbReference>
<sequence>MSPGSNTESYPAFAHIGLRENPGKTSTRFERQNNMEKMKYNYHIKTLKECMQLDFLTDRLMRLYLLTTVLEKMGCIRRNRICLIEPSSTYSETATFPIYNERRPSFKSRGKRFLNPPKAFESVHEEGGEGVSYNIDTLKEMFECPEFIALMDVKEFLQQRRRTQSSDQELPFVGHHTKPRSSTSSMFEYSIAESFTPQVMLQLLEIMEKKWEYKVTVHKLFIDLKKAYDSVKREGLCDILIEFGIPKEIVRLIKMCLSEKYSRVRIGQFLSDAFPIHCGLKQGDAPSPLLFNFALEYAIRKVQDNREALELNELLLLVYVDDVNML</sequence>
<feature type="domain" description="Reverse transcriptase" evidence="1">
    <location>
        <begin position="16"/>
        <end position="326"/>
    </location>
</feature>
<dbReference type="InterPro" id="IPR000477">
    <property type="entry name" value="RT_dom"/>
</dbReference>
<organism evidence="2 3">
    <name type="scientific">Periplaneta americana</name>
    <name type="common">American cockroach</name>
    <name type="synonym">Blatta americana</name>
    <dbReference type="NCBI Taxonomy" id="6978"/>
    <lineage>
        <taxon>Eukaryota</taxon>
        <taxon>Metazoa</taxon>
        <taxon>Ecdysozoa</taxon>
        <taxon>Arthropoda</taxon>
        <taxon>Hexapoda</taxon>
        <taxon>Insecta</taxon>
        <taxon>Pterygota</taxon>
        <taxon>Neoptera</taxon>
        <taxon>Polyneoptera</taxon>
        <taxon>Dictyoptera</taxon>
        <taxon>Blattodea</taxon>
        <taxon>Blattoidea</taxon>
        <taxon>Blattidae</taxon>
        <taxon>Blattinae</taxon>
        <taxon>Periplaneta</taxon>
    </lineage>
</organism>
<gene>
    <name evidence="2" type="ORF">ANN_24482</name>
</gene>
<dbReference type="PROSITE" id="PS50878">
    <property type="entry name" value="RT_POL"/>
    <property type="match status" value="1"/>
</dbReference>
<dbReference type="PANTHER" id="PTHR47027:SF20">
    <property type="entry name" value="REVERSE TRANSCRIPTASE-LIKE PROTEIN WITH RNA-DIRECTED DNA POLYMERASE DOMAIN"/>
    <property type="match status" value="1"/>
</dbReference>
<dbReference type="PANTHER" id="PTHR47027">
    <property type="entry name" value="REVERSE TRANSCRIPTASE DOMAIN-CONTAINING PROTEIN"/>
    <property type="match status" value="1"/>
</dbReference>
<name>A0ABQ8S3W4_PERAM</name>
<dbReference type="Pfam" id="PF00078">
    <property type="entry name" value="RVT_1"/>
    <property type="match status" value="1"/>
</dbReference>
<dbReference type="InterPro" id="IPR043502">
    <property type="entry name" value="DNA/RNA_pol_sf"/>
</dbReference>
<comment type="caution">
    <text evidence="2">The sequence shown here is derived from an EMBL/GenBank/DDBJ whole genome shotgun (WGS) entry which is preliminary data.</text>
</comment>
<protein>
    <recommendedName>
        <fullName evidence="1">Reverse transcriptase domain-containing protein</fullName>
    </recommendedName>
</protein>
<reference evidence="2 3" key="1">
    <citation type="journal article" date="2022" name="Allergy">
        <title>Genome assembly and annotation of Periplaneta americana reveal a comprehensive cockroach allergen profile.</title>
        <authorList>
            <person name="Wang L."/>
            <person name="Xiong Q."/>
            <person name="Saelim N."/>
            <person name="Wang L."/>
            <person name="Nong W."/>
            <person name="Wan A.T."/>
            <person name="Shi M."/>
            <person name="Liu X."/>
            <person name="Cao Q."/>
            <person name="Hui J.H.L."/>
            <person name="Sookrung N."/>
            <person name="Leung T.F."/>
            <person name="Tungtrongchitr A."/>
            <person name="Tsui S.K.W."/>
        </authorList>
    </citation>
    <scope>NUCLEOTIDE SEQUENCE [LARGE SCALE GENOMIC DNA]</scope>
    <source>
        <strain evidence="2">PWHHKU_190912</strain>
    </source>
</reference>